<evidence type="ECO:0008006" key="2">
    <source>
        <dbReference type="Google" id="ProtNLM"/>
    </source>
</evidence>
<comment type="caution">
    <text evidence="1">The sequence shown here is derived from an EMBL/GenBank/DDBJ whole genome shotgun (WGS) entry which is preliminary data.</text>
</comment>
<dbReference type="InterPro" id="IPR005564">
    <property type="entry name" value="Major_capsid_GpE"/>
</dbReference>
<dbReference type="InterPro" id="IPR053738">
    <property type="entry name" value="Lambda_capsid_assembly"/>
</dbReference>
<feature type="non-terminal residue" evidence="1">
    <location>
        <position position="1"/>
    </location>
</feature>
<protein>
    <recommendedName>
        <fullName evidence="2">Phage major capsid protein</fullName>
    </recommendedName>
</protein>
<accession>A0A0F8YBN4</accession>
<dbReference type="Pfam" id="PF03864">
    <property type="entry name" value="Phage_cap_E"/>
    <property type="match status" value="1"/>
</dbReference>
<dbReference type="Gene3D" id="3.90.1690.10">
    <property type="entry name" value="phage-related protein like domain"/>
    <property type="match status" value="1"/>
</dbReference>
<organism evidence="1">
    <name type="scientific">marine sediment metagenome</name>
    <dbReference type="NCBI Taxonomy" id="412755"/>
    <lineage>
        <taxon>unclassified sequences</taxon>
        <taxon>metagenomes</taxon>
        <taxon>ecological metagenomes</taxon>
    </lineage>
</organism>
<dbReference type="EMBL" id="LAZR01054324">
    <property type="protein sequence ID" value="KKK78803.1"/>
    <property type="molecule type" value="Genomic_DNA"/>
</dbReference>
<proteinExistence type="predicted"/>
<evidence type="ECO:0000313" key="1">
    <source>
        <dbReference type="EMBL" id="KKK78803.1"/>
    </source>
</evidence>
<sequence length="193" mass="21161">TTAFFSTGLWTGSIGGSDITPGDLWDTVAATPIDDVAVQANSIAEKTGYKPNTIVLGPEVFQKLKEHPDILDRIKYTQKGIVTKDLLAALFEVDRVMVPNATRNTAAEKETASFDFMYGKNAFLCYSAPSAGIYRPSAGYTFKWKGKNRNGVGHNIKKFQMVELESDRIELNQNQDQKLVAANLGVFFSAVVS</sequence>
<dbReference type="AlphaFoldDB" id="A0A0F8YBN4"/>
<reference evidence="1" key="1">
    <citation type="journal article" date="2015" name="Nature">
        <title>Complex archaea that bridge the gap between prokaryotes and eukaryotes.</title>
        <authorList>
            <person name="Spang A."/>
            <person name="Saw J.H."/>
            <person name="Jorgensen S.L."/>
            <person name="Zaremba-Niedzwiedzka K."/>
            <person name="Martijn J."/>
            <person name="Lind A.E."/>
            <person name="van Eijk R."/>
            <person name="Schleper C."/>
            <person name="Guy L."/>
            <person name="Ettema T.J."/>
        </authorList>
    </citation>
    <scope>NUCLEOTIDE SEQUENCE</scope>
</reference>
<gene>
    <name evidence="1" type="ORF">LCGC14_2839890</name>
</gene>
<name>A0A0F8YBN4_9ZZZZ</name>